<comment type="caution">
    <text evidence="5">The sequence shown here is derived from an EMBL/GenBank/DDBJ whole genome shotgun (WGS) entry which is preliminary data.</text>
</comment>
<protein>
    <recommendedName>
        <fullName evidence="4">phosphoglycolate phosphatase</fullName>
        <ecNumber evidence="4">3.1.3.18</ecNumber>
    </recommendedName>
</protein>
<dbReference type="GO" id="GO:0005829">
    <property type="term" value="C:cytosol"/>
    <property type="evidence" value="ECO:0007669"/>
    <property type="project" value="TreeGrafter"/>
</dbReference>
<dbReference type="GO" id="GO:0008967">
    <property type="term" value="F:phosphoglycolate phosphatase activity"/>
    <property type="evidence" value="ECO:0007669"/>
    <property type="project" value="UniProtKB-EC"/>
</dbReference>
<evidence type="ECO:0000313" key="5">
    <source>
        <dbReference type="EMBL" id="EPR37803.1"/>
    </source>
</evidence>
<dbReference type="InterPro" id="IPR050155">
    <property type="entry name" value="HAD-like_hydrolase_sf"/>
</dbReference>
<sequence>MPIQIVIFDCDGVMFDTAGINRAYYNRVMTYMGRPEMTEEQFAYVHAHTGDESIAFLFEDERSFREAQAFRQTLDYMEFIPDMVMEPHLKPLIKTLRPRYKTAVVTNRTDTMPAIISEFDLKRDFDMVVTAWDVQNPKPDPEGLIKVLNHFRLSPEEAIYVGDTHVDEAASSAARVTFVAYANPGLNAAYHIHSLDEIRNIVR</sequence>
<dbReference type="PRINTS" id="PR00413">
    <property type="entry name" value="HADHALOGNASE"/>
</dbReference>
<dbReference type="AlphaFoldDB" id="S7UZG3"/>
<evidence type="ECO:0000256" key="4">
    <source>
        <dbReference type="ARBA" id="ARBA00013078"/>
    </source>
</evidence>
<keyword evidence="6" id="KW-1185">Reference proteome</keyword>
<dbReference type="SFLD" id="SFLDS00003">
    <property type="entry name" value="Haloacid_Dehalogenase"/>
    <property type="match status" value="1"/>
</dbReference>
<dbReference type="InterPro" id="IPR041492">
    <property type="entry name" value="HAD_2"/>
</dbReference>
<dbReference type="Gene3D" id="3.40.50.1000">
    <property type="entry name" value="HAD superfamily/HAD-like"/>
    <property type="match status" value="1"/>
</dbReference>
<dbReference type="STRING" id="897.B2D07_19805"/>
<accession>S7UZG3</accession>
<evidence type="ECO:0000256" key="3">
    <source>
        <dbReference type="ARBA" id="ARBA00006171"/>
    </source>
</evidence>
<dbReference type="InterPro" id="IPR023198">
    <property type="entry name" value="PGP-like_dom2"/>
</dbReference>
<evidence type="ECO:0000313" key="6">
    <source>
        <dbReference type="Proteomes" id="UP000014977"/>
    </source>
</evidence>
<proteinExistence type="inferred from homology"/>
<dbReference type="NCBIfam" id="TIGR01549">
    <property type="entry name" value="HAD-SF-IA-v1"/>
    <property type="match status" value="1"/>
</dbReference>
<dbReference type="EC" id="3.1.3.18" evidence="4"/>
<organism evidence="5 6">
    <name type="scientific">Desulfococcus multivorans DSM 2059</name>
    <dbReference type="NCBI Taxonomy" id="1121405"/>
    <lineage>
        <taxon>Bacteria</taxon>
        <taxon>Pseudomonadati</taxon>
        <taxon>Thermodesulfobacteriota</taxon>
        <taxon>Desulfobacteria</taxon>
        <taxon>Desulfobacterales</taxon>
        <taxon>Desulfococcaceae</taxon>
        <taxon>Desulfococcus</taxon>
    </lineage>
</organism>
<name>S7UZG3_DESML</name>
<dbReference type="PANTHER" id="PTHR43434:SF1">
    <property type="entry name" value="PHOSPHOGLYCOLATE PHOSPHATASE"/>
    <property type="match status" value="1"/>
</dbReference>
<dbReference type="EMBL" id="ATHJ01000098">
    <property type="protein sequence ID" value="EPR37803.1"/>
    <property type="molecule type" value="Genomic_DNA"/>
</dbReference>
<dbReference type="Pfam" id="PF13419">
    <property type="entry name" value="HAD_2"/>
    <property type="match status" value="1"/>
</dbReference>
<dbReference type="PANTHER" id="PTHR43434">
    <property type="entry name" value="PHOSPHOGLYCOLATE PHOSPHATASE"/>
    <property type="match status" value="1"/>
</dbReference>
<dbReference type="eggNOG" id="COG0637">
    <property type="taxonomic scope" value="Bacteria"/>
</dbReference>
<comment type="pathway">
    <text evidence="2">Organic acid metabolism; glycolate biosynthesis; glycolate from 2-phosphoglycolate: step 1/1.</text>
</comment>
<dbReference type="SFLD" id="SFLDG01129">
    <property type="entry name" value="C1.5:_HAD__Beta-PGM__Phosphata"/>
    <property type="match status" value="1"/>
</dbReference>
<dbReference type="InterPro" id="IPR023214">
    <property type="entry name" value="HAD_sf"/>
</dbReference>
<evidence type="ECO:0000256" key="1">
    <source>
        <dbReference type="ARBA" id="ARBA00000830"/>
    </source>
</evidence>
<dbReference type="InterPro" id="IPR006439">
    <property type="entry name" value="HAD-SF_hydro_IA"/>
</dbReference>
<dbReference type="GO" id="GO:0006281">
    <property type="term" value="P:DNA repair"/>
    <property type="evidence" value="ECO:0007669"/>
    <property type="project" value="TreeGrafter"/>
</dbReference>
<dbReference type="InterPro" id="IPR036412">
    <property type="entry name" value="HAD-like_sf"/>
</dbReference>
<gene>
    <name evidence="5" type="ORF">dsmv_2965</name>
</gene>
<evidence type="ECO:0000256" key="2">
    <source>
        <dbReference type="ARBA" id="ARBA00004818"/>
    </source>
</evidence>
<keyword evidence="5" id="KW-0378">Hydrolase</keyword>
<comment type="similarity">
    <text evidence="3">Belongs to the HAD-like hydrolase superfamily. CbbY/CbbZ/Gph/YieH family.</text>
</comment>
<dbReference type="SUPFAM" id="SSF56784">
    <property type="entry name" value="HAD-like"/>
    <property type="match status" value="1"/>
</dbReference>
<comment type="catalytic activity">
    <reaction evidence="1">
        <text>2-phosphoglycolate + H2O = glycolate + phosphate</text>
        <dbReference type="Rhea" id="RHEA:14369"/>
        <dbReference type="ChEBI" id="CHEBI:15377"/>
        <dbReference type="ChEBI" id="CHEBI:29805"/>
        <dbReference type="ChEBI" id="CHEBI:43474"/>
        <dbReference type="ChEBI" id="CHEBI:58033"/>
        <dbReference type="EC" id="3.1.3.18"/>
    </reaction>
</comment>
<reference evidence="5 6" key="1">
    <citation type="journal article" date="2013" name="Genome Announc.">
        <title>Draft genome sequences for three mercury-methylating, sulfate-reducing bacteria.</title>
        <authorList>
            <person name="Brown S.D."/>
            <person name="Hurt R.A.Jr."/>
            <person name="Gilmour C.C."/>
            <person name="Elias D.A."/>
        </authorList>
    </citation>
    <scope>NUCLEOTIDE SEQUENCE [LARGE SCALE GENOMIC DNA]</scope>
    <source>
        <strain evidence="5 6">DSM 2059</strain>
    </source>
</reference>
<dbReference type="Proteomes" id="UP000014977">
    <property type="component" value="Unassembled WGS sequence"/>
</dbReference>
<dbReference type="Gene3D" id="1.10.150.240">
    <property type="entry name" value="Putative phosphatase, domain 2"/>
    <property type="match status" value="1"/>
</dbReference>